<dbReference type="EMBL" id="LT991976">
    <property type="protein sequence ID" value="SPK70731.1"/>
    <property type="molecule type" value="Genomic_DNA"/>
</dbReference>
<evidence type="ECO:0000313" key="1">
    <source>
        <dbReference type="EMBL" id="SPK70731.1"/>
    </source>
</evidence>
<proteinExistence type="predicted"/>
<sequence length="42" mass="4385">MKGLQDKVAIVTGGATLIGAGVARAFIEAGARGDPGYRRRQR</sequence>
<dbReference type="Gene3D" id="3.40.50.720">
    <property type="entry name" value="NAD(P)-binding Rossmann-like Domain"/>
    <property type="match status" value="1"/>
</dbReference>
<organism evidence="1 2">
    <name type="scientific">Cupriavidus taiwanensis</name>
    <dbReference type="NCBI Taxonomy" id="164546"/>
    <lineage>
        <taxon>Bacteria</taxon>
        <taxon>Pseudomonadati</taxon>
        <taxon>Pseudomonadota</taxon>
        <taxon>Betaproteobacteria</taxon>
        <taxon>Burkholderiales</taxon>
        <taxon>Burkholderiaceae</taxon>
        <taxon>Cupriavidus</taxon>
    </lineage>
</organism>
<accession>A0A375IA25</accession>
<name>A0A375IA25_9BURK</name>
<protein>
    <submittedName>
        <fullName evidence="1">Uncharacterized protein</fullName>
    </submittedName>
</protein>
<dbReference type="InterPro" id="IPR036291">
    <property type="entry name" value="NAD(P)-bd_dom_sf"/>
</dbReference>
<gene>
    <name evidence="1" type="ORF">CT19425_20005</name>
</gene>
<evidence type="ECO:0000313" key="2">
    <source>
        <dbReference type="Proteomes" id="UP000255505"/>
    </source>
</evidence>
<dbReference type="Proteomes" id="UP000255505">
    <property type="component" value="Chromosome I"/>
</dbReference>
<dbReference type="AlphaFoldDB" id="A0A375IA25"/>
<reference evidence="1 2" key="1">
    <citation type="submission" date="2018-01" db="EMBL/GenBank/DDBJ databases">
        <authorList>
            <person name="Gaut B.S."/>
            <person name="Morton B.R."/>
            <person name="Clegg M.T."/>
            <person name="Duvall M.R."/>
        </authorList>
    </citation>
    <scope>NUCLEOTIDE SEQUENCE [LARGE SCALE GENOMIC DNA]</scope>
    <source>
        <strain evidence="1">Cupriavidus taiwanensis LMG 19425</strain>
    </source>
</reference>
<dbReference type="SUPFAM" id="SSF51735">
    <property type="entry name" value="NAD(P)-binding Rossmann-fold domains"/>
    <property type="match status" value="1"/>
</dbReference>